<dbReference type="EMBL" id="OZ034814">
    <property type="protein sequence ID" value="CAL1363716.1"/>
    <property type="molecule type" value="Genomic_DNA"/>
</dbReference>
<evidence type="ECO:0000256" key="1">
    <source>
        <dbReference type="ARBA" id="ARBA00004613"/>
    </source>
</evidence>
<dbReference type="Proteomes" id="UP001497516">
    <property type="component" value="Chromosome 10"/>
</dbReference>
<keyword evidence="3 6" id="KW-0713">Self-incompatibility</keyword>
<keyword evidence="4 6" id="KW-0964">Secreted</keyword>
<evidence type="ECO:0000256" key="4">
    <source>
        <dbReference type="ARBA" id="ARBA00022525"/>
    </source>
</evidence>
<evidence type="ECO:0000256" key="5">
    <source>
        <dbReference type="ARBA" id="ARBA00022729"/>
    </source>
</evidence>
<sequence>MAVIISRKLLVAVVLAAILALVRPSIQWTVSVENQLSSKILIVRCWSIDDSIGVHAVAVKSNIAWSFDDCLVGDTHFHCHLAVEDKRLYFHAYSQGTELGGYDIRWLVRDDGVYRMAANGTEESFPHETWGK</sequence>
<organism evidence="7 8">
    <name type="scientific">Linum trigynum</name>
    <dbReference type="NCBI Taxonomy" id="586398"/>
    <lineage>
        <taxon>Eukaryota</taxon>
        <taxon>Viridiplantae</taxon>
        <taxon>Streptophyta</taxon>
        <taxon>Embryophyta</taxon>
        <taxon>Tracheophyta</taxon>
        <taxon>Spermatophyta</taxon>
        <taxon>Magnoliopsida</taxon>
        <taxon>eudicotyledons</taxon>
        <taxon>Gunneridae</taxon>
        <taxon>Pentapetalae</taxon>
        <taxon>rosids</taxon>
        <taxon>fabids</taxon>
        <taxon>Malpighiales</taxon>
        <taxon>Linaceae</taxon>
        <taxon>Linum</taxon>
    </lineage>
</organism>
<dbReference type="PANTHER" id="PTHR31232:SF18">
    <property type="entry name" value="S-PROTEIN HOMOLOG"/>
    <property type="match status" value="1"/>
</dbReference>
<dbReference type="GO" id="GO:0005576">
    <property type="term" value="C:extracellular region"/>
    <property type="evidence" value="ECO:0007669"/>
    <property type="project" value="UniProtKB-SubCell"/>
</dbReference>
<proteinExistence type="inferred from homology"/>
<dbReference type="AlphaFoldDB" id="A0AAV2D3C6"/>
<keyword evidence="8" id="KW-1185">Reference proteome</keyword>
<accession>A0AAV2D3C6</accession>
<reference evidence="7 8" key="1">
    <citation type="submission" date="2024-04" db="EMBL/GenBank/DDBJ databases">
        <authorList>
            <person name="Fracassetti M."/>
        </authorList>
    </citation>
    <scope>NUCLEOTIDE SEQUENCE [LARGE SCALE GENOMIC DNA]</scope>
</reference>
<dbReference type="InterPro" id="IPR010264">
    <property type="entry name" value="Self-incomp_S1"/>
</dbReference>
<evidence type="ECO:0000313" key="7">
    <source>
        <dbReference type="EMBL" id="CAL1363716.1"/>
    </source>
</evidence>
<dbReference type="GO" id="GO:0060320">
    <property type="term" value="P:rejection of self pollen"/>
    <property type="evidence" value="ECO:0007669"/>
    <property type="project" value="UniProtKB-KW"/>
</dbReference>
<name>A0AAV2D3C6_9ROSI</name>
<comment type="similarity">
    <text evidence="2 6">Belongs to the plant self-incompatibility (S1) protein family.</text>
</comment>
<feature type="signal peptide" evidence="6">
    <location>
        <begin position="1"/>
        <end position="24"/>
    </location>
</feature>
<protein>
    <recommendedName>
        <fullName evidence="6">S-protein homolog</fullName>
    </recommendedName>
</protein>
<evidence type="ECO:0000313" key="8">
    <source>
        <dbReference type="Proteomes" id="UP001497516"/>
    </source>
</evidence>
<dbReference type="Pfam" id="PF05938">
    <property type="entry name" value="Self-incomp_S1"/>
    <property type="match status" value="1"/>
</dbReference>
<evidence type="ECO:0000256" key="3">
    <source>
        <dbReference type="ARBA" id="ARBA00022471"/>
    </source>
</evidence>
<dbReference type="PANTHER" id="PTHR31232">
    <property type="match status" value="1"/>
</dbReference>
<evidence type="ECO:0000256" key="2">
    <source>
        <dbReference type="ARBA" id="ARBA00005581"/>
    </source>
</evidence>
<comment type="subcellular location">
    <subcellularLocation>
        <location evidence="1 6">Secreted</location>
    </subcellularLocation>
</comment>
<keyword evidence="5 6" id="KW-0732">Signal</keyword>
<gene>
    <name evidence="7" type="ORF">LTRI10_LOCUS10048</name>
</gene>
<evidence type="ECO:0000256" key="6">
    <source>
        <dbReference type="RuleBase" id="RU367044"/>
    </source>
</evidence>
<feature type="chain" id="PRO_5043090819" description="S-protein homolog" evidence="6">
    <location>
        <begin position="25"/>
        <end position="132"/>
    </location>
</feature>